<evidence type="ECO:0000313" key="2">
    <source>
        <dbReference type="Proteomes" id="UP001519325"/>
    </source>
</evidence>
<dbReference type="EMBL" id="JAGGMR010000001">
    <property type="protein sequence ID" value="MBP2191620.1"/>
    <property type="molecule type" value="Genomic_DNA"/>
</dbReference>
<protein>
    <submittedName>
        <fullName evidence="1">Uncharacterized protein</fullName>
    </submittedName>
</protein>
<name>A0ABS4QIY0_9NOCA</name>
<dbReference type="RefSeq" id="WP_209893509.1">
    <property type="nucleotide sequence ID" value="NZ_JAGGMR010000001.1"/>
</dbReference>
<proteinExistence type="predicted"/>
<accession>A0ABS4QIY0</accession>
<organism evidence="1 2">
    <name type="scientific">Nocardia goodfellowii</name>
    <dbReference type="NCBI Taxonomy" id="882446"/>
    <lineage>
        <taxon>Bacteria</taxon>
        <taxon>Bacillati</taxon>
        <taxon>Actinomycetota</taxon>
        <taxon>Actinomycetes</taxon>
        <taxon>Mycobacteriales</taxon>
        <taxon>Nocardiaceae</taxon>
        <taxon>Nocardia</taxon>
    </lineage>
</organism>
<gene>
    <name evidence="1" type="ORF">BJ987_004521</name>
</gene>
<comment type="caution">
    <text evidence="1">The sequence shown here is derived from an EMBL/GenBank/DDBJ whole genome shotgun (WGS) entry which is preliminary data.</text>
</comment>
<sequence>MTTVATIEWGARSRQLQSRLRQKVAGSSFWLTPATAPVSAGIVPPDRVADWAAAKTVPLQVTTDMRALSAAIEIPGGPAHVRLDFELVATVGGHSATVLSIQQLFGLAAGATAQAPGTLLPSQFAIADTILTPTPKGPTARKGPSPTGRKIQLGLHPLLSLGGYGKYSVNAEFVDVTELWWKVHPDATWGWYRHPMLKGRQEHLRVLAWTGGGNPMIWFAAAAGALVGQRAAAAGPGARAEEKSAADIVFYRPPPGSNAFPYAPTAAGFEAKQHDDTTMVNLARYLLAPAPEAQLPALQAAGIRTPELLTDRIQPKSVSPIRPANPMSLMKLFDAAKLTRAEAFTDGRANAFRPVGLENALEQTGGRHLLLLPLGFEASAGNTALGIPGNPQGGYEAVEKPGLDTTVQSALTLLWSINAVGRDDPSPPSRTTRQLWVAGHSEGNRSIWRTLAVNPTSIDRIISFDSDTLDEGADTMRKAGMARAQDRPLHAFVIVTPVGGDPRGLSVARDAQLRGLRDNHVLVSVLPEFDKREAYWHLTPPPIVNPYLLFLLNHWNTSSGPAGSKTLLELSTTPAGDWNFLFFHELAVFGGDLVQPSGTSTPRLRTFFEQALGPPNPRPPLPK</sequence>
<dbReference type="Proteomes" id="UP001519325">
    <property type="component" value="Unassembled WGS sequence"/>
</dbReference>
<evidence type="ECO:0000313" key="1">
    <source>
        <dbReference type="EMBL" id="MBP2191620.1"/>
    </source>
</evidence>
<keyword evidence="2" id="KW-1185">Reference proteome</keyword>
<reference evidence="1 2" key="1">
    <citation type="submission" date="2021-03" db="EMBL/GenBank/DDBJ databases">
        <title>Sequencing the genomes of 1000 actinobacteria strains.</title>
        <authorList>
            <person name="Klenk H.-P."/>
        </authorList>
    </citation>
    <scope>NUCLEOTIDE SEQUENCE [LARGE SCALE GENOMIC DNA]</scope>
    <source>
        <strain evidence="1 2">DSM 45516</strain>
    </source>
</reference>